<dbReference type="InterPro" id="IPR029058">
    <property type="entry name" value="AB_hydrolase_fold"/>
</dbReference>
<dbReference type="PRINTS" id="PR00111">
    <property type="entry name" value="ABHYDROLASE"/>
</dbReference>
<dbReference type="Gene3D" id="3.40.50.1820">
    <property type="entry name" value="alpha/beta hydrolase"/>
    <property type="match status" value="1"/>
</dbReference>
<dbReference type="OrthoDB" id="9112061at2"/>
<dbReference type="InterPro" id="IPR052897">
    <property type="entry name" value="Sec-Metab_Biosynth_Hydrolase"/>
</dbReference>
<organism evidence="2 3">
    <name type="scientific">Paenibacillus piri</name>
    <dbReference type="NCBI Taxonomy" id="2547395"/>
    <lineage>
        <taxon>Bacteria</taxon>
        <taxon>Bacillati</taxon>
        <taxon>Bacillota</taxon>
        <taxon>Bacilli</taxon>
        <taxon>Bacillales</taxon>
        <taxon>Paenibacillaceae</taxon>
        <taxon>Paenibacillus</taxon>
    </lineage>
</organism>
<dbReference type="RefSeq" id="WP_133225160.1">
    <property type="nucleotide sequence ID" value="NZ_SMRT01000001.1"/>
</dbReference>
<dbReference type="PANTHER" id="PTHR37017:SF11">
    <property type="entry name" value="ESTERASE_LIPASE_THIOESTERASE DOMAIN-CONTAINING PROTEIN"/>
    <property type="match status" value="1"/>
</dbReference>
<keyword evidence="2" id="KW-0378">Hydrolase</keyword>
<dbReference type="EMBL" id="SMRT01000001">
    <property type="protein sequence ID" value="TDG00451.1"/>
    <property type="molecule type" value="Genomic_DNA"/>
</dbReference>
<dbReference type="GO" id="GO:0016787">
    <property type="term" value="F:hydrolase activity"/>
    <property type="evidence" value="ECO:0007669"/>
    <property type="project" value="UniProtKB-KW"/>
</dbReference>
<comment type="caution">
    <text evidence="2">The sequence shown here is derived from an EMBL/GenBank/DDBJ whole genome shotgun (WGS) entry which is preliminary data.</text>
</comment>
<dbReference type="PANTHER" id="PTHR37017">
    <property type="entry name" value="AB HYDROLASE-1 DOMAIN-CONTAINING PROTEIN-RELATED"/>
    <property type="match status" value="1"/>
</dbReference>
<proteinExistence type="predicted"/>
<keyword evidence="3" id="KW-1185">Reference proteome</keyword>
<dbReference type="Pfam" id="PF12697">
    <property type="entry name" value="Abhydrolase_6"/>
    <property type="match status" value="1"/>
</dbReference>
<accession>A0A4R5KZD6</accession>
<sequence length="303" mass="34134">MRPVIDRRWAPVRQWPYAANNTADWRWEYGYPTFPQLTWSPPPVVNGSAEKGEGTADRQQPLTFVLVHGSWADSSYWDGIAAELRKTGHTVYAPEYPGHGSDPSNEVSHAMMTRSIADFIVSKQLNDIVLVGHSFGGTLIQKTAELIPERIKRLVFLDAFVLKDGESTADELPPATREGFEKLRQSSEHDTIMLPFPLFRETFANLAGLEVVRRLYDKIRPEPAKPLFEKLDLQAFYKLDLPKSYVYLTEDNVLPQGGGYGWHPHMSGRLGLFRLIKGHSDHMTTARTEPGKIAGLLYAAGRD</sequence>
<dbReference type="AlphaFoldDB" id="A0A4R5KZD6"/>
<evidence type="ECO:0000259" key="1">
    <source>
        <dbReference type="Pfam" id="PF12697"/>
    </source>
</evidence>
<dbReference type="SUPFAM" id="SSF53474">
    <property type="entry name" value="alpha/beta-Hydrolases"/>
    <property type="match status" value="1"/>
</dbReference>
<evidence type="ECO:0000313" key="2">
    <source>
        <dbReference type="EMBL" id="TDG00451.1"/>
    </source>
</evidence>
<evidence type="ECO:0000313" key="3">
    <source>
        <dbReference type="Proteomes" id="UP000295636"/>
    </source>
</evidence>
<reference evidence="2 3" key="1">
    <citation type="submission" date="2019-03" db="EMBL/GenBank/DDBJ databases">
        <title>This is whole genome sequence of Paenibacillus sp MS74 strain.</title>
        <authorList>
            <person name="Trinh H.N."/>
        </authorList>
    </citation>
    <scope>NUCLEOTIDE SEQUENCE [LARGE SCALE GENOMIC DNA]</scope>
    <source>
        <strain evidence="2 3">MS74</strain>
    </source>
</reference>
<name>A0A4R5KZD6_9BACL</name>
<protein>
    <submittedName>
        <fullName evidence="2">Alpha/beta fold hydrolase</fullName>
    </submittedName>
</protein>
<gene>
    <name evidence="2" type="ORF">E1757_02110</name>
</gene>
<feature type="domain" description="AB hydrolase-1" evidence="1">
    <location>
        <begin position="64"/>
        <end position="255"/>
    </location>
</feature>
<dbReference type="InterPro" id="IPR000073">
    <property type="entry name" value="AB_hydrolase_1"/>
</dbReference>
<dbReference type="Proteomes" id="UP000295636">
    <property type="component" value="Unassembled WGS sequence"/>
</dbReference>